<keyword evidence="5" id="KW-1185">Reference proteome</keyword>
<dbReference type="Proteomes" id="UP000615003">
    <property type="component" value="Unassembled WGS sequence"/>
</dbReference>
<dbReference type="EMBL" id="AQGW01000023">
    <property type="protein sequence ID" value="MBE0383629.1"/>
    <property type="molecule type" value="Genomic_DNA"/>
</dbReference>
<evidence type="ECO:0000313" key="4">
    <source>
        <dbReference type="Proteomes" id="UP000238288"/>
    </source>
</evidence>
<dbReference type="GeneID" id="93664400"/>
<dbReference type="OrthoDB" id="6315379at2"/>
<feature type="signal peptide" evidence="1">
    <location>
        <begin position="1"/>
        <end position="21"/>
    </location>
</feature>
<keyword evidence="1" id="KW-0732">Signal</keyword>
<organism evidence="3 4">
    <name type="scientific">Pseudoalteromonas carrageenovora IAM 12662</name>
    <dbReference type="NCBI Taxonomy" id="1314868"/>
    <lineage>
        <taxon>Bacteria</taxon>
        <taxon>Pseudomonadati</taxon>
        <taxon>Pseudomonadota</taxon>
        <taxon>Gammaproteobacteria</taxon>
        <taxon>Alteromonadales</taxon>
        <taxon>Pseudoalteromonadaceae</taxon>
        <taxon>Pseudoalteromonas</taxon>
    </lineage>
</organism>
<dbReference type="EMBL" id="LT965928">
    <property type="protein sequence ID" value="SOU41715.1"/>
    <property type="molecule type" value="Genomic_DNA"/>
</dbReference>
<evidence type="ECO:0000256" key="1">
    <source>
        <dbReference type="SAM" id="SignalP"/>
    </source>
</evidence>
<evidence type="ECO:0008006" key="6">
    <source>
        <dbReference type="Google" id="ProtNLM"/>
    </source>
</evidence>
<dbReference type="Pfam" id="PF14352">
    <property type="entry name" value="DUF4402"/>
    <property type="match status" value="1"/>
</dbReference>
<accession>A0A2K4XBM7</accession>
<reference evidence="2 5" key="1">
    <citation type="submission" date="2015-06" db="EMBL/GenBank/DDBJ databases">
        <title>Genome sequence of Pseudoalteromonas carrageenovora.</title>
        <authorList>
            <person name="Xie B.-B."/>
            <person name="Rong J.-C."/>
            <person name="Qin Q.-L."/>
            <person name="Zhang Y.-Z."/>
        </authorList>
    </citation>
    <scope>NUCLEOTIDE SEQUENCE [LARGE SCALE GENOMIC DNA]</scope>
    <source>
        <strain evidence="2 5">IAM 12662</strain>
    </source>
</reference>
<dbReference type="Proteomes" id="UP000238288">
    <property type="component" value="Chromosome PCAR9a"/>
</dbReference>
<gene>
    <name evidence="3" type="ORF">PCAR9_A30906</name>
    <name evidence="2" type="ORF">PCARR_a1916</name>
</gene>
<evidence type="ECO:0000313" key="2">
    <source>
        <dbReference type="EMBL" id="MBE0383629.1"/>
    </source>
</evidence>
<proteinExistence type="predicted"/>
<name>A0A2K4XBM7_PSEVC</name>
<reference evidence="3 4" key="2">
    <citation type="submission" date="2017-11" db="EMBL/GenBank/DDBJ databases">
        <authorList>
            <person name="Han C.G."/>
        </authorList>
    </citation>
    <scope>NUCLEOTIDE SEQUENCE [LARGE SCALE GENOMIC DNA]</scope>
    <source>
        <strain evidence="4">ATCC 43555</strain>
        <strain evidence="3">ATCC43555</strain>
    </source>
</reference>
<sequence>MKFYLSTLAVVTAASSFSSFAATESFEAKVTVQNAVVLTKDNDLSFGTIRAIADPTGAEQATLVVNPDPDASPVSTQSNPVSNTATISVIEDGEAAGFSVSDVVPNSILTITDPVNTLIVSSAGQGVNEPDFTVDSWTYFITSGTNAGALYTQGSPNLQAGADGAVSFNIGATLSTSSSVSSVDYPDGEYSGSFNIEVSY</sequence>
<evidence type="ECO:0000313" key="5">
    <source>
        <dbReference type="Proteomes" id="UP000615003"/>
    </source>
</evidence>
<protein>
    <recommendedName>
        <fullName evidence="6">DUF4402 domain-containing protein</fullName>
    </recommendedName>
</protein>
<dbReference type="InterPro" id="IPR025514">
    <property type="entry name" value="DUF4402"/>
</dbReference>
<dbReference type="RefSeq" id="WP_104643145.1">
    <property type="nucleotide sequence ID" value="NZ_AQGW01000023.1"/>
</dbReference>
<evidence type="ECO:0000313" key="3">
    <source>
        <dbReference type="EMBL" id="SOU41715.1"/>
    </source>
</evidence>
<dbReference type="AlphaFoldDB" id="A0A2K4XBM7"/>
<feature type="chain" id="PRO_5014426544" description="DUF4402 domain-containing protein" evidence="1">
    <location>
        <begin position="22"/>
        <end position="200"/>
    </location>
</feature>